<keyword evidence="2" id="KW-0489">Methyltransferase</keyword>
<evidence type="ECO:0000313" key="2">
    <source>
        <dbReference type="EMBL" id="NML30321.1"/>
    </source>
</evidence>
<dbReference type="AlphaFoldDB" id="A0A7X9ZW43"/>
<dbReference type="GO" id="GO:0032259">
    <property type="term" value="P:methylation"/>
    <property type="evidence" value="ECO:0007669"/>
    <property type="project" value="UniProtKB-KW"/>
</dbReference>
<accession>A0A7X9ZW43</accession>
<evidence type="ECO:0000313" key="3">
    <source>
        <dbReference type="Proteomes" id="UP000583127"/>
    </source>
</evidence>
<dbReference type="GO" id="GO:0008168">
    <property type="term" value="F:methyltransferase activity"/>
    <property type="evidence" value="ECO:0007669"/>
    <property type="project" value="UniProtKB-KW"/>
</dbReference>
<evidence type="ECO:0000259" key="1">
    <source>
        <dbReference type="Pfam" id="PF13649"/>
    </source>
</evidence>
<dbReference type="SUPFAM" id="SSF53335">
    <property type="entry name" value="S-adenosyl-L-methionine-dependent methyltransferases"/>
    <property type="match status" value="1"/>
</dbReference>
<dbReference type="Pfam" id="PF13649">
    <property type="entry name" value="Methyltransf_25"/>
    <property type="match status" value="1"/>
</dbReference>
<name>A0A7X9ZW43_9BURK</name>
<dbReference type="InterPro" id="IPR041698">
    <property type="entry name" value="Methyltransf_25"/>
</dbReference>
<dbReference type="RefSeq" id="WP_169496590.1">
    <property type="nucleotide sequence ID" value="NZ_JABBFZ010000002.1"/>
</dbReference>
<dbReference type="Gene3D" id="3.40.50.150">
    <property type="entry name" value="Vaccinia Virus protein VP39"/>
    <property type="match status" value="1"/>
</dbReference>
<dbReference type="CDD" id="cd02440">
    <property type="entry name" value="AdoMet_MTases"/>
    <property type="match status" value="1"/>
</dbReference>
<organism evidence="2 3">
    <name type="scientific">Paraburkholderia antibiotica</name>
    <dbReference type="NCBI Taxonomy" id="2728839"/>
    <lineage>
        <taxon>Bacteria</taxon>
        <taxon>Pseudomonadati</taxon>
        <taxon>Pseudomonadota</taxon>
        <taxon>Betaproteobacteria</taxon>
        <taxon>Burkholderiales</taxon>
        <taxon>Burkholderiaceae</taxon>
        <taxon>Paraburkholderia</taxon>
    </lineage>
</organism>
<dbReference type="EMBL" id="JABBFZ010000002">
    <property type="protein sequence ID" value="NML30321.1"/>
    <property type="molecule type" value="Genomic_DNA"/>
</dbReference>
<keyword evidence="3" id="KW-1185">Reference proteome</keyword>
<keyword evidence="2" id="KW-0808">Transferase</keyword>
<dbReference type="InterPro" id="IPR029063">
    <property type="entry name" value="SAM-dependent_MTases_sf"/>
</dbReference>
<comment type="caution">
    <text evidence="2">The sequence shown here is derived from an EMBL/GenBank/DDBJ whole genome shotgun (WGS) entry which is preliminary data.</text>
</comment>
<dbReference type="Proteomes" id="UP000583127">
    <property type="component" value="Unassembled WGS sequence"/>
</dbReference>
<proteinExistence type="predicted"/>
<feature type="domain" description="Methyltransferase" evidence="1">
    <location>
        <begin position="45"/>
        <end position="137"/>
    </location>
</feature>
<protein>
    <submittedName>
        <fullName evidence="2">Class I SAM-dependent methyltransferase</fullName>
    </submittedName>
</protein>
<sequence>MSVDISGTEGYAEQAAALIERWRGVSFADQHRPVLDLLPRAPSRIVDIGAGIGTDAAAFAALGHTVLAVEPVDALRDAARALHPSAAVEWLDDGLPDLAILSARRETFDVVMLTAVWMHLDAPQRERAMPRVASLLHGGARLLMSLRHGPVPTGRRMFDVSADETIRLASAQGLRLVRELRTASVQPGNREQGVSWTRLAFDKPSQAG</sequence>
<reference evidence="2 3" key="1">
    <citation type="submission" date="2020-04" db="EMBL/GenBank/DDBJ databases">
        <title>Paraburkholderia sp. G-4-1-8 isolated from soil.</title>
        <authorList>
            <person name="Dahal R.H."/>
        </authorList>
    </citation>
    <scope>NUCLEOTIDE SEQUENCE [LARGE SCALE GENOMIC DNA]</scope>
    <source>
        <strain evidence="2 3">G-4-1-8</strain>
    </source>
</reference>
<gene>
    <name evidence="2" type="ORF">HHL14_05700</name>
</gene>